<feature type="binding site" evidence="10">
    <location>
        <begin position="61"/>
        <end position="65"/>
    </location>
    <ligand>
        <name>(6S)-NADPHX</name>
        <dbReference type="ChEBI" id="CHEBI:64076"/>
    </ligand>
</feature>
<keyword evidence="9 10" id="KW-0413">Isomerase</keyword>
<protein>
    <recommendedName>
        <fullName evidence="3 10">NAD(P)H-hydrate epimerase</fullName>
        <ecNumber evidence="3 10">5.1.99.6</ecNumber>
    </recommendedName>
    <alternativeName>
        <fullName evidence="10">NAD(P)HX epimerase</fullName>
    </alternativeName>
</protein>
<sequence length="236" mass="25853">MALKTLGPKAAAALDQELMSTCAFSIDQLMELAGLSVSQAVYRVQPLHQGRRVLVACGPGNNGGDGLVAARHLFFYGYKPSVFYPKRSKNELYQRLAKQLEDLEVPFVDDFPSALKSTDHIVDAIFGFSFSGEVREPFPQVIKSLEETDLPVTSVDAPSSWDIDNGPPNSGLGSTFMPATLVSLTAPKPLVKHFTGRHFVGGRFVPPYIAKKYDFEMPEYQGMDQVVEVPPSGQKL</sequence>
<comment type="catalytic activity">
    <reaction evidence="1 10">
        <text>(6R)-NADHX = (6S)-NADHX</text>
        <dbReference type="Rhea" id="RHEA:32215"/>
        <dbReference type="ChEBI" id="CHEBI:64074"/>
        <dbReference type="ChEBI" id="CHEBI:64075"/>
        <dbReference type="EC" id="5.1.99.6"/>
    </reaction>
</comment>
<comment type="similarity">
    <text evidence="10">Belongs to the NnrE/AIBP family.</text>
</comment>
<comment type="caution">
    <text evidence="12">The sequence shown here is derived from an EMBL/GenBank/DDBJ whole genome shotgun (WGS) entry which is preliminary data.</text>
</comment>
<keyword evidence="4 10" id="KW-0479">Metal-binding</keyword>
<evidence type="ECO:0000256" key="3">
    <source>
        <dbReference type="ARBA" id="ARBA00012228"/>
    </source>
</evidence>
<feature type="binding site" evidence="10">
    <location>
        <position position="159"/>
    </location>
    <ligand>
        <name>K(+)</name>
        <dbReference type="ChEBI" id="CHEBI:29103"/>
    </ligand>
</feature>
<dbReference type="HAMAP" id="MF_01966">
    <property type="entry name" value="NADHX_epimerase"/>
    <property type="match status" value="1"/>
</dbReference>
<keyword evidence="8 10" id="KW-0520">NAD</keyword>
<dbReference type="EC" id="5.1.99.6" evidence="3 10"/>
<organism evidence="12 13">
    <name type="scientific">Emericellopsis atlantica</name>
    <dbReference type="NCBI Taxonomy" id="2614577"/>
    <lineage>
        <taxon>Eukaryota</taxon>
        <taxon>Fungi</taxon>
        <taxon>Dikarya</taxon>
        <taxon>Ascomycota</taxon>
        <taxon>Pezizomycotina</taxon>
        <taxon>Sordariomycetes</taxon>
        <taxon>Hypocreomycetidae</taxon>
        <taxon>Hypocreales</taxon>
        <taxon>Bionectriaceae</taxon>
        <taxon>Emericellopsis</taxon>
    </lineage>
</organism>
<comment type="cofactor">
    <cofactor evidence="10">
        <name>K(+)</name>
        <dbReference type="ChEBI" id="CHEBI:29103"/>
    </cofactor>
    <text evidence="10">Binds 1 potassium ion per subunit.</text>
</comment>
<keyword evidence="6" id="KW-0521">NADP</keyword>
<evidence type="ECO:0000256" key="9">
    <source>
        <dbReference type="ARBA" id="ARBA00023235"/>
    </source>
</evidence>
<feature type="domain" description="YjeF N-terminal" evidence="11">
    <location>
        <begin position="11"/>
        <end position="217"/>
    </location>
</feature>
<dbReference type="GO" id="GO:0046872">
    <property type="term" value="F:metal ion binding"/>
    <property type="evidence" value="ECO:0007669"/>
    <property type="project" value="UniProtKB-KW"/>
</dbReference>
<feature type="binding site" evidence="10">
    <location>
        <position position="62"/>
    </location>
    <ligand>
        <name>K(+)</name>
        <dbReference type="ChEBI" id="CHEBI:29103"/>
    </ligand>
</feature>
<evidence type="ECO:0000256" key="8">
    <source>
        <dbReference type="ARBA" id="ARBA00023027"/>
    </source>
</evidence>
<dbReference type="FunFam" id="3.40.50.10260:FF:000005">
    <property type="entry name" value="NAD(P)H-hydrate epimerase"/>
    <property type="match status" value="1"/>
</dbReference>
<dbReference type="GO" id="GO:0005739">
    <property type="term" value="C:mitochondrion"/>
    <property type="evidence" value="ECO:0007669"/>
    <property type="project" value="UniProtKB-SubCell"/>
</dbReference>
<evidence type="ECO:0000256" key="10">
    <source>
        <dbReference type="HAMAP-Rule" id="MF_03159"/>
    </source>
</evidence>
<comment type="caution">
    <text evidence="10">Lacks conserved residue(s) required for the propagation of feature annotation.</text>
</comment>
<evidence type="ECO:0000256" key="2">
    <source>
        <dbReference type="ARBA" id="ARBA00000909"/>
    </source>
</evidence>
<dbReference type="GO" id="GO:0000166">
    <property type="term" value="F:nucleotide binding"/>
    <property type="evidence" value="ECO:0007669"/>
    <property type="project" value="UniProtKB-KW"/>
</dbReference>
<evidence type="ECO:0000256" key="1">
    <source>
        <dbReference type="ARBA" id="ARBA00000013"/>
    </source>
</evidence>
<dbReference type="NCBIfam" id="TIGR00197">
    <property type="entry name" value="yjeF_nterm"/>
    <property type="match status" value="1"/>
</dbReference>
<keyword evidence="5 10" id="KW-0547">Nucleotide-binding</keyword>
<keyword evidence="13" id="KW-1185">Reference proteome</keyword>
<dbReference type="PROSITE" id="PS51385">
    <property type="entry name" value="YJEF_N"/>
    <property type="match status" value="1"/>
</dbReference>
<comment type="subcellular location">
    <subcellularLocation>
        <location evidence="10">Cytoplasm</location>
    </subcellularLocation>
    <subcellularLocation>
        <location evidence="10">Mitochondrion</location>
    </subcellularLocation>
</comment>
<dbReference type="GO" id="GO:0052856">
    <property type="term" value="F:NAD(P)HX epimerase activity"/>
    <property type="evidence" value="ECO:0007669"/>
    <property type="project" value="UniProtKB-UniRule"/>
</dbReference>
<dbReference type="InterPro" id="IPR004443">
    <property type="entry name" value="YjeF_N_dom"/>
</dbReference>
<gene>
    <name evidence="12" type="ORF">F5Z01DRAFT_679124</name>
</gene>
<dbReference type="AlphaFoldDB" id="A0A9P8CTL5"/>
<dbReference type="Pfam" id="PF03853">
    <property type="entry name" value="YjeF_N"/>
    <property type="match status" value="1"/>
</dbReference>
<evidence type="ECO:0000256" key="7">
    <source>
        <dbReference type="ARBA" id="ARBA00022958"/>
    </source>
</evidence>
<dbReference type="EMBL" id="MU251243">
    <property type="protein sequence ID" value="KAG9258522.1"/>
    <property type="molecule type" value="Genomic_DNA"/>
</dbReference>
<evidence type="ECO:0000313" key="12">
    <source>
        <dbReference type="EMBL" id="KAG9258522.1"/>
    </source>
</evidence>
<keyword evidence="10" id="KW-0963">Cytoplasm</keyword>
<dbReference type="OrthoDB" id="10064708at2759"/>
<evidence type="ECO:0000256" key="4">
    <source>
        <dbReference type="ARBA" id="ARBA00022723"/>
    </source>
</evidence>
<feature type="binding site" evidence="10">
    <location>
        <begin position="127"/>
        <end position="133"/>
    </location>
    <ligand>
        <name>(6S)-NADPHX</name>
        <dbReference type="ChEBI" id="CHEBI:64076"/>
    </ligand>
</feature>
<keyword evidence="7 10" id="KW-0630">Potassium</keyword>
<dbReference type="InterPro" id="IPR032976">
    <property type="entry name" value="YJEFN_prot_NAXE-like"/>
</dbReference>
<dbReference type="InterPro" id="IPR036652">
    <property type="entry name" value="YjeF_N_dom_sf"/>
</dbReference>
<reference evidence="12" key="1">
    <citation type="journal article" date="2021" name="IMA Fungus">
        <title>Genomic characterization of three marine fungi, including Emericellopsis atlantica sp. nov. with signatures of a generalist lifestyle and marine biomass degradation.</title>
        <authorList>
            <person name="Hagestad O.C."/>
            <person name="Hou L."/>
            <person name="Andersen J.H."/>
            <person name="Hansen E.H."/>
            <person name="Altermark B."/>
            <person name="Li C."/>
            <person name="Kuhnert E."/>
            <person name="Cox R.J."/>
            <person name="Crous P.W."/>
            <person name="Spatafora J.W."/>
            <person name="Lail K."/>
            <person name="Amirebrahimi M."/>
            <person name="Lipzen A."/>
            <person name="Pangilinan J."/>
            <person name="Andreopoulos W."/>
            <person name="Hayes R.D."/>
            <person name="Ng V."/>
            <person name="Grigoriev I.V."/>
            <person name="Jackson S.A."/>
            <person name="Sutton T.D.S."/>
            <person name="Dobson A.D.W."/>
            <person name="Rama T."/>
        </authorList>
    </citation>
    <scope>NUCLEOTIDE SEQUENCE</scope>
    <source>
        <strain evidence="12">TS7</strain>
    </source>
</reference>
<comment type="function">
    <text evidence="10">Catalyzes the epimerization of the S- and R-forms of NAD(P)HX, a damaged form of NAD(P)H that is a result of enzymatic or heat-dependent hydration. This is a prerequisite for the S-specific NAD(P)H-hydrate dehydratase to allow the repair of both epimers of NAD(P)HX.</text>
</comment>
<comment type="catalytic activity">
    <reaction evidence="2 10">
        <text>(6R)-NADPHX = (6S)-NADPHX</text>
        <dbReference type="Rhea" id="RHEA:32227"/>
        <dbReference type="ChEBI" id="CHEBI:64076"/>
        <dbReference type="ChEBI" id="CHEBI:64077"/>
        <dbReference type="EC" id="5.1.99.6"/>
    </reaction>
</comment>
<dbReference type="Proteomes" id="UP000887229">
    <property type="component" value="Unassembled WGS sequence"/>
</dbReference>
<evidence type="ECO:0000313" key="13">
    <source>
        <dbReference type="Proteomes" id="UP000887229"/>
    </source>
</evidence>
<keyword evidence="10" id="KW-0496">Mitochondrion</keyword>
<proteinExistence type="inferred from homology"/>
<feature type="binding site" evidence="10">
    <location>
        <position position="156"/>
    </location>
    <ligand>
        <name>(6S)-NADPHX</name>
        <dbReference type="ChEBI" id="CHEBI:64076"/>
    </ligand>
</feature>
<dbReference type="RefSeq" id="XP_046122446.1">
    <property type="nucleotide sequence ID" value="XM_046265498.1"/>
</dbReference>
<dbReference type="PANTHER" id="PTHR13232:SF10">
    <property type="entry name" value="NAD(P)H-HYDRATE EPIMERASE"/>
    <property type="match status" value="1"/>
</dbReference>
<evidence type="ECO:0000259" key="11">
    <source>
        <dbReference type="PROSITE" id="PS51385"/>
    </source>
</evidence>
<feature type="binding site" evidence="10">
    <location>
        <position position="123"/>
    </location>
    <ligand>
        <name>K(+)</name>
        <dbReference type="ChEBI" id="CHEBI:29103"/>
    </ligand>
</feature>
<evidence type="ECO:0000256" key="6">
    <source>
        <dbReference type="ARBA" id="ARBA00022857"/>
    </source>
</evidence>
<evidence type="ECO:0000256" key="5">
    <source>
        <dbReference type="ARBA" id="ARBA00022741"/>
    </source>
</evidence>
<dbReference type="Gene3D" id="3.40.50.10260">
    <property type="entry name" value="YjeF N-terminal domain"/>
    <property type="match status" value="1"/>
</dbReference>
<dbReference type="GeneID" id="70296401"/>
<accession>A0A9P8CTL5</accession>
<dbReference type="SUPFAM" id="SSF64153">
    <property type="entry name" value="YjeF N-terminal domain-like"/>
    <property type="match status" value="1"/>
</dbReference>
<dbReference type="PANTHER" id="PTHR13232">
    <property type="entry name" value="NAD(P)H-HYDRATE EPIMERASE"/>
    <property type="match status" value="1"/>
</dbReference>
<name>A0A9P8CTL5_9HYPO</name>